<dbReference type="AlphaFoldDB" id="A0AAV4SZP1"/>
<sequence>MMMMMNEVPYIREHLVLLDCRQYNLNIQGEGRVLILEMEALKHFAHISRSNTIKAKVLKRAMYTFANFASFVLKTEGEVEELVRRNKTINRNWRKSGRLHCREGINFKDQMDLMSTLTF</sequence>
<protein>
    <submittedName>
        <fullName evidence="1">Uncharacterized protein</fullName>
    </submittedName>
</protein>
<gene>
    <name evidence="1" type="ORF">CDAR_528185</name>
</gene>
<evidence type="ECO:0000313" key="2">
    <source>
        <dbReference type="Proteomes" id="UP001054837"/>
    </source>
</evidence>
<name>A0AAV4SZP1_9ARAC</name>
<reference evidence="1 2" key="1">
    <citation type="submission" date="2021-06" db="EMBL/GenBank/DDBJ databases">
        <title>Caerostris darwini draft genome.</title>
        <authorList>
            <person name="Kono N."/>
            <person name="Arakawa K."/>
        </authorList>
    </citation>
    <scope>NUCLEOTIDE SEQUENCE [LARGE SCALE GENOMIC DNA]</scope>
</reference>
<dbReference type="Proteomes" id="UP001054837">
    <property type="component" value="Unassembled WGS sequence"/>
</dbReference>
<evidence type="ECO:0000313" key="1">
    <source>
        <dbReference type="EMBL" id="GIY37985.1"/>
    </source>
</evidence>
<accession>A0AAV4SZP1</accession>
<proteinExistence type="predicted"/>
<organism evidence="1 2">
    <name type="scientific">Caerostris darwini</name>
    <dbReference type="NCBI Taxonomy" id="1538125"/>
    <lineage>
        <taxon>Eukaryota</taxon>
        <taxon>Metazoa</taxon>
        <taxon>Ecdysozoa</taxon>
        <taxon>Arthropoda</taxon>
        <taxon>Chelicerata</taxon>
        <taxon>Arachnida</taxon>
        <taxon>Araneae</taxon>
        <taxon>Araneomorphae</taxon>
        <taxon>Entelegynae</taxon>
        <taxon>Araneoidea</taxon>
        <taxon>Araneidae</taxon>
        <taxon>Caerostris</taxon>
    </lineage>
</organism>
<dbReference type="EMBL" id="BPLQ01008533">
    <property type="protein sequence ID" value="GIY37985.1"/>
    <property type="molecule type" value="Genomic_DNA"/>
</dbReference>
<comment type="caution">
    <text evidence="1">The sequence shown here is derived from an EMBL/GenBank/DDBJ whole genome shotgun (WGS) entry which is preliminary data.</text>
</comment>
<keyword evidence="2" id="KW-1185">Reference proteome</keyword>